<reference evidence="13 14" key="1">
    <citation type="journal article" date="2011" name="Stand. Genomic Sci.">
        <title>Complete genome sequence of the acetate-degrading sulfate reducer Desulfobacca acetoxidans type strain (ASRB2).</title>
        <authorList>
            <person name="Goker M."/>
            <person name="Teshima H."/>
            <person name="Lapidus A."/>
            <person name="Nolan M."/>
            <person name="Lucas S."/>
            <person name="Hammon N."/>
            <person name="Deshpande S."/>
            <person name="Cheng J.F."/>
            <person name="Tapia R."/>
            <person name="Han C."/>
            <person name="Goodwin L."/>
            <person name="Pitluck S."/>
            <person name="Huntemann M."/>
            <person name="Liolios K."/>
            <person name="Ivanova N."/>
            <person name="Pagani I."/>
            <person name="Mavromatis K."/>
            <person name="Ovchinikova G."/>
            <person name="Pati A."/>
            <person name="Chen A."/>
            <person name="Palaniappan K."/>
            <person name="Land M."/>
            <person name="Hauser L."/>
            <person name="Brambilla E.M."/>
            <person name="Rohde M."/>
            <person name="Spring S."/>
            <person name="Detter J.C."/>
            <person name="Woyke T."/>
            <person name="Bristow J."/>
            <person name="Eisen J.A."/>
            <person name="Markowitz V."/>
            <person name="Hugenholtz P."/>
            <person name="Kyrpides N.C."/>
            <person name="Klenk H.P."/>
        </authorList>
    </citation>
    <scope>NUCLEOTIDE SEQUENCE [LARGE SCALE GENOMIC DNA]</scope>
    <source>
        <strain evidence="14">ATCC 700848 / DSM 11109 / ASRB2</strain>
    </source>
</reference>
<dbReference type="GO" id="GO:0005829">
    <property type="term" value="C:cytosol"/>
    <property type="evidence" value="ECO:0007669"/>
    <property type="project" value="TreeGrafter"/>
</dbReference>
<keyword evidence="7 10" id="KW-0067">ATP-binding</keyword>
<evidence type="ECO:0000256" key="7">
    <source>
        <dbReference type="ARBA" id="ARBA00022840"/>
    </source>
</evidence>
<keyword evidence="4 10" id="KW-0548">Nucleotidyltransferase</keyword>
<evidence type="ECO:0000256" key="1">
    <source>
        <dbReference type="ARBA" id="ARBA00002319"/>
    </source>
</evidence>
<dbReference type="SUPFAM" id="SSF52374">
    <property type="entry name" value="Nucleotidylyl transferase"/>
    <property type="match status" value="1"/>
</dbReference>
<dbReference type="InterPro" id="IPR011611">
    <property type="entry name" value="PfkB_dom"/>
</dbReference>
<dbReference type="GO" id="GO:0033786">
    <property type="term" value="F:heptose-1-phosphate adenylyltransferase activity"/>
    <property type="evidence" value="ECO:0007669"/>
    <property type="project" value="UniProtKB-UniRule"/>
</dbReference>
<dbReference type="Proteomes" id="UP000000483">
    <property type="component" value="Chromosome"/>
</dbReference>
<keyword evidence="8 10" id="KW-0511">Multifunctional enzyme</keyword>
<evidence type="ECO:0000313" key="14">
    <source>
        <dbReference type="Proteomes" id="UP000000483"/>
    </source>
</evidence>
<dbReference type="SUPFAM" id="SSF53613">
    <property type="entry name" value="Ribokinase-like"/>
    <property type="match status" value="1"/>
</dbReference>
<evidence type="ECO:0000259" key="11">
    <source>
        <dbReference type="Pfam" id="PF00294"/>
    </source>
</evidence>
<reference evidence="14" key="2">
    <citation type="submission" date="2011-03" db="EMBL/GenBank/DDBJ databases">
        <title>The complete genome of Desulfobacca acetoxidans DSM 11109.</title>
        <authorList>
            <consortium name="US DOE Joint Genome Institute (JGI-PGF)"/>
            <person name="Lucas S."/>
            <person name="Copeland A."/>
            <person name="Lapidus A."/>
            <person name="Bruce D."/>
            <person name="Goodwin L."/>
            <person name="Pitluck S."/>
            <person name="Peters L."/>
            <person name="Kyrpides N."/>
            <person name="Mavromatis K."/>
            <person name="Ivanova N."/>
            <person name="Ovchinnikova G."/>
            <person name="Teshima H."/>
            <person name="Detter J.C."/>
            <person name="Han C."/>
            <person name="Land M."/>
            <person name="Hauser L."/>
            <person name="Markowitz V."/>
            <person name="Cheng J.-F."/>
            <person name="Hugenholtz P."/>
            <person name="Woyke T."/>
            <person name="Wu D."/>
            <person name="Spring S."/>
            <person name="Schueler E."/>
            <person name="Brambilla E."/>
            <person name="Klenk H.-P."/>
            <person name="Eisen J.A."/>
        </authorList>
    </citation>
    <scope>NUCLEOTIDE SEQUENCE [LARGE SCALE GENOMIC DNA]</scope>
    <source>
        <strain evidence="14">ATCC 700848 / DSM 11109 / ASRB2</strain>
    </source>
</reference>
<name>F2NCM4_DESAR</name>
<feature type="domain" description="Cytidyltransferase-like" evidence="12">
    <location>
        <begin position="361"/>
        <end position="450"/>
    </location>
</feature>
<comment type="subunit">
    <text evidence="10">Homodimer.</text>
</comment>
<dbReference type="NCBIfam" id="TIGR00125">
    <property type="entry name" value="cyt_tran_rel"/>
    <property type="match status" value="1"/>
</dbReference>
<comment type="catalytic activity">
    <reaction evidence="10">
        <text>D-glycero-beta-D-manno-heptose 7-phosphate + ATP = D-glycero-beta-D-manno-heptose 1,7-bisphosphate + ADP + H(+)</text>
        <dbReference type="Rhea" id="RHEA:27473"/>
        <dbReference type="ChEBI" id="CHEBI:15378"/>
        <dbReference type="ChEBI" id="CHEBI:30616"/>
        <dbReference type="ChEBI" id="CHEBI:60204"/>
        <dbReference type="ChEBI" id="CHEBI:60208"/>
        <dbReference type="ChEBI" id="CHEBI:456216"/>
        <dbReference type="EC" id="2.7.1.167"/>
    </reaction>
</comment>
<dbReference type="KEGG" id="dao:Desac_1301"/>
<dbReference type="HOGENOM" id="CLU_021150_2_1_7"/>
<evidence type="ECO:0000256" key="9">
    <source>
        <dbReference type="ARBA" id="ARBA00023277"/>
    </source>
</evidence>
<dbReference type="AlphaFoldDB" id="F2NCM4"/>
<dbReference type="GO" id="GO:0033785">
    <property type="term" value="F:heptose 7-phosphate kinase activity"/>
    <property type="evidence" value="ECO:0007669"/>
    <property type="project" value="UniProtKB-UniRule"/>
</dbReference>
<comment type="similarity">
    <text evidence="10">In the C-terminal section; belongs to the cytidylyltransferase family.</text>
</comment>
<evidence type="ECO:0000313" key="13">
    <source>
        <dbReference type="EMBL" id="AEB09158.1"/>
    </source>
</evidence>
<comment type="pathway">
    <text evidence="10">Nucleotide-sugar biosynthesis; ADP-L-glycero-beta-D-manno-heptose biosynthesis; ADP-L-glycero-beta-D-manno-heptose from D-glycero-beta-D-manno-heptose 7-phosphate: step 3/4.</text>
</comment>
<comment type="similarity">
    <text evidence="10">In the N-terminal section; belongs to the carbohydrate kinase PfkB family.</text>
</comment>
<dbReference type="InterPro" id="IPR029056">
    <property type="entry name" value="Ribokinase-like"/>
</dbReference>
<dbReference type="Pfam" id="PF01467">
    <property type="entry name" value="CTP_transf_like"/>
    <property type="match status" value="1"/>
</dbReference>
<dbReference type="STRING" id="880072.Desac_1301"/>
<evidence type="ECO:0000256" key="8">
    <source>
        <dbReference type="ARBA" id="ARBA00023268"/>
    </source>
</evidence>
<dbReference type="FunFam" id="3.40.1190.20:FF:000002">
    <property type="entry name" value="Bifunctional protein HldE"/>
    <property type="match status" value="1"/>
</dbReference>
<evidence type="ECO:0000256" key="6">
    <source>
        <dbReference type="ARBA" id="ARBA00022777"/>
    </source>
</evidence>
<evidence type="ECO:0000256" key="10">
    <source>
        <dbReference type="HAMAP-Rule" id="MF_01603"/>
    </source>
</evidence>
<feature type="active site" evidence="10">
    <location>
        <position position="280"/>
    </location>
</feature>
<dbReference type="InterPro" id="IPR004821">
    <property type="entry name" value="Cyt_trans-like"/>
</dbReference>
<dbReference type="InterPro" id="IPR014729">
    <property type="entry name" value="Rossmann-like_a/b/a_fold"/>
</dbReference>
<dbReference type="Gene3D" id="3.40.50.620">
    <property type="entry name" value="HUPs"/>
    <property type="match status" value="1"/>
</dbReference>
<dbReference type="PANTHER" id="PTHR46969">
    <property type="entry name" value="BIFUNCTIONAL PROTEIN HLDE"/>
    <property type="match status" value="1"/>
</dbReference>
<keyword evidence="6 10" id="KW-0418">Kinase</keyword>
<sequence length="479" mass="51776">MNCELSQPDLSRIDLNALSGLRVLVAGDFMLDEYVWGQVERISPEAPVLVVKVERETRVLGGAGNVVNNLVGLGAQVAVLGLVGEDNAGAVLKTEVRRLGVDPSGLFTDPERQTTRKTRVVGGNQQIVRIDRENQHLAAGWFEQQARHYFTDILPDLHAIVISDYGKGVLVDSLLAELIHRGREQHLPVVVDPKGRDFSRYRRAAVITPNRKEAELAVGYPLSRGDEVLRAGRELCTACETDAILITRGAEGMTLFPQAAPPVEIPALAREVFDVSGAGDTVVAVMALGLACWRDFLVAAHLANTAAGIVVGKVGTAPVLRSELAKALQSDGTASSEKIVGLSELKLLVPRLRAQGKRLVLTNGCFDLLHWGHIRFLEESRRLGDILIVALDSDDSVRQVKGPGRPVIRASQRGRMLAALEAVDFVTVFSSEQLPEILRTLQPEVLTKGSNYPEAEVAGGDLVRSYGGDVILLATTDPE</sequence>
<dbReference type="Pfam" id="PF00294">
    <property type="entry name" value="PfkB"/>
    <property type="match status" value="1"/>
</dbReference>
<evidence type="ECO:0000259" key="12">
    <source>
        <dbReference type="Pfam" id="PF01467"/>
    </source>
</evidence>
<dbReference type="EC" id="2.7.7.70" evidence="10"/>
<evidence type="ECO:0000256" key="4">
    <source>
        <dbReference type="ARBA" id="ARBA00022695"/>
    </source>
</evidence>
<evidence type="ECO:0000256" key="3">
    <source>
        <dbReference type="ARBA" id="ARBA00022679"/>
    </source>
</evidence>
<feature type="region of interest" description="Ribokinase" evidence="10">
    <location>
        <begin position="1"/>
        <end position="334"/>
    </location>
</feature>
<dbReference type="eggNOG" id="COG0615">
    <property type="taxonomic scope" value="Bacteria"/>
</dbReference>
<dbReference type="GO" id="GO:0005524">
    <property type="term" value="F:ATP binding"/>
    <property type="evidence" value="ECO:0007669"/>
    <property type="project" value="UniProtKB-UniRule"/>
</dbReference>
<dbReference type="GO" id="GO:0097171">
    <property type="term" value="P:ADP-L-glycero-beta-D-manno-heptose biosynthetic process"/>
    <property type="evidence" value="ECO:0007669"/>
    <property type="project" value="UniProtKB-UniPathway"/>
</dbReference>
<keyword evidence="14" id="KW-1185">Reference proteome</keyword>
<dbReference type="InterPro" id="IPR023030">
    <property type="entry name" value="Bifunc_HldE"/>
</dbReference>
<dbReference type="CDD" id="cd01172">
    <property type="entry name" value="RfaE_like"/>
    <property type="match status" value="1"/>
</dbReference>
<feature type="domain" description="Carbohydrate kinase PfkB" evidence="11">
    <location>
        <begin position="25"/>
        <end position="318"/>
    </location>
</feature>
<dbReference type="HAMAP" id="MF_01603">
    <property type="entry name" value="HldE"/>
    <property type="match status" value="1"/>
</dbReference>
<protein>
    <recommendedName>
        <fullName evidence="10">Bifunctional protein HldE</fullName>
    </recommendedName>
    <domain>
        <recommendedName>
            <fullName evidence="10">D-beta-D-heptose 7-phosphate kinase</fullName>
            <ecNumber evidence="10">2.7.1.167</ecNumber>
        </recommendedName>
        <alternativeName>
            <fullName evidence="10">D-beta-D-heptose 7-phosphotransferase</fullName>
        </alternativeName>
        <alternativeName>
            <fullName evidence="10">D-glycero-beta-D-manno-heptose-7-phosphate kinase</fullName>
        </alternativeName>
    </domain>
    <domain>
        <recommendedName>
            <fullName evidence="10">D-beta-D-heptose 1-phosphate adenylyltransferase</fullName>
            <ecNumber evidence="10">2.7.7.70</ecNumber>
        </recommendedName>
        <alternativeName>
            <fullName evidence="10">D-glycero-beta-D-manno-heptose 1-phosphate adenylyltransferase</fullName>
        </alternativeName>
    </domain>
</protein>
<feature type="binding site" evidence="10">
    <location>
        <begin position="210"/>
        <end position="213"/>
    </location>
    <ligand>
        <name>ATP</name>
        <dbReference type="ChEBI" id="CHEBI:30616"/>
    </ligand>
</feature>
<comment type="catalytic activity">
    <reaction evidence="10">
        <text>D-glycero-beta-D-manno-heptose 1-phosphate + ATP + H(+) = ADP-D-glycero-beta-D-manno-heptose + diphosphate</text>
        <dbReference type="Rhea" id="RHEA:27465"/>
        <dbReference type="ChEBI" id="CHEBI:15378"/>
        <dbReference type="ChEBI" id="CHEBI:30616"/>
        <dbReference type="ChEBI" id="CHEBI:33019"/>
        <dbReference type="ChEBI" id="CHEBI:59967"/>
        <dbReference type="ChEBI" id="CHEBI:61593"/>
        <dbReference type="EC" id="2.7.7.70"/>
    </reaction>
</comment>
<keyword evidence="9 10" id="KW-0119">Carbohydrate metabolism</keyword>
<dbReference type="eggNOG" id="COG2870">
    <property type="taxonomic scope" value="Bacteria"/>
</dbReference>
<accession>F2NCM4</accession>
<gene>
    <name evidence="10" type="primary">hldE</name>
    <name evidence="13" type="ordered locus">Desac_1301</name>
</gene>
<comment type="pathway">
    <text evidence="10">Nucleotide-sugar biosynthesis; ADP-L-glycero-beta-D-manno-heptose biosynthesis; ADP-L-glycero-beta-D-manno-heptose from D-glycero-beta-D-manno-heptose 7-phosphate: step 1/4.</text>
</comment>
<dbReference type="Gene3D" id="3.40.1190.20">
    <property type="match status" value="1"/>
</dbReference>
<dbReference type="PANTHER" id="PTHR46969:SF1">
    <property type="entry name" value="BIFUNCTIONAL PROTEIN HLDE"/>
    <property type="match status" value="1"/>
</dbReference>
<dbReference type="NCBIfam" id="TIGR02198">
    <property type="entry name" value="rfaE_dom_I"/>
    <property type="match status" value="1"/>
</dbReference>
<feature type="region of interest" description="Cytidylyltransferase" evidence="10">
    <location>
        <begin position="361"/>
        <end position="479"/>
    </location>
</feature>
<evidence type="ECO:0000256" key="5">
    <source>
        <dbReference type="ARBA" id="ARBA00022741"/>
    </source>
</evidence>
<dbReference type="GO" id="GO:0016773">
    <property type="term" value="F:phosphotransferase activity, alcohol group as acceptor"/>
    <property type="evidence" value="ECO:0007669"/>
    <property type="project" value="InterPro"/>
</dbReference>
<dbReference type="EC" id="2.7.1.167" evidence="10"/>
<dbReference type="InterPro" id="IPR011913">
    <property type="entry name" value="RfaE_dom_I"/>
</dbReference>
<keyword evidence="3 10" id="KW-0808">Transferase</keyword>
<comment type="function">
    <text evidence="1 10">Catalyzes the phosphorylation of D-glycero-D-manno-heptose 7-phosphate at the C-1 position to selectively form D-glycero-beta-D-manno-heptose-1,7-bisphosphate.</text>
</comment>
<organism evidence="13 14">
    <name type="scientific">Desulfobacca acetoxidans (strain ATCC 700848 / DSM 11109 / ASRB2)</name>
    <dbReference type="NCBI Taxonomy" id="880072"/>
    <lineage>
        <taxon>Bacteria</taxon>
        <taxon>Pseudomonadati</taxon>
        <taxon>Thermodesulfobacteriota</taxon>
        <taxon>Desulfobaccia</taxon>
        <taxon>Desulfobaccales</taxon>
        <taxon>Desulfobaccaceae</taxon>
        <taxon>Desulfobacca</taxon>
    </lineage>
</organism>
<proteinExistence type="inferred from homology"/>
<evidence type="ECO:0000256" key="2">
    <source>
        <dbReference type="ARBA" id="ARBA00003753"/>
    </source>
</evidence>
<dbReference type="UniPathway" id="UPA00356">
    <property type="reaction ID" value="UER00437"/>
</dbReference>
<dbReference type="RefSeq" id="WP_013706270.1">
    <property type="nucleotide sequence ID" value="NC_015388.1"/>
</dbReference>
<dbReference type="EMBL" id="CP002629">
    <property type="protein sequence ID" value="AEB09158.1"/>
    <property type="molecule type" value="Genomic_DNA"/>
</dbReference>
<keyword evidence="5 10" id="KW-0547">Nucleotide-binding</keyword>
<comment type="function">
    <text evidence="2 10">Catalyzes the ADP transfer from ATP to D-glycero-beta-D-manno-heptose 1-phosphate, yielding ADP-D-glycero-beta-D-manno-heptose.</text>
</comment>